<keyword evidence="2" id="KW-0732">Signal</keyword>
<dbReference type="RefSeq" id="WP_263075519.1">
    <property type="nucleotide sequence ID" value="NZ_CP089977.1"/>
</dbReference>
<keyword evidence="5" id="KW-1185">Reference proteome</keyword>
<proteinExistence type="predicted"/>
<dbReference type="PROSITE" id="PS51257">
    <property type="entry name" value="PROKAR_LIPOPROTEIN"/>
    <property type="match status" value="1"/>
</dbReference>
<dbReference type="EMBL" id="CP089977">
    <property type="protein sequence ID" value="UXZ04041.1"/>
    <property type="molecule type" value="Genomic_DNA"/>
</dbReference>
<dbReference type="InterPro" id="IPR011250">
    <property type="entry name" value="OMP/PagP_B-barrel"/>
</dbReference>
<feature type="chain" id="PRO_5045975738" evidence="2">
    <location>
        <begin position="22"/>
        <end position="266"/>
    </location>
</feature>
<dbReference type="Proteomes" id="UP001063782">
    <property type="component" value="Chromosome"/>
</dbReference>
<organism evidence="4 5">
    <name type="scientific">Moraxella nasicaprae</name>
    <dbReference type="NCBI Taxonomy" id="2904122"/>
    <lineage>
        <taxon>Bacteria</taxon>
        <taxon>Pseudomonadati</taxon>
        <taxon>Pseudomonadota</taxon>
        <taxon>Gammaproteobacteria</taxon>
        <taxon>Moraxellales</taxon>
        <taxon>Moraxellaceae</taxon>
        <taxon>Moraxella</taxon>
    </lineage>
</organism>
<dbReference type="SUPFAM" id="SSF56925">
    <property type="entry name" value="OMPA-like"/>
    <property type="match status" value="1"/>
</dbReference>
<protein>
    <submittedName>
        <fullName evidence="4">Transferrin-binding protein-like solute binding protein</fullName>
    </submittedName>
</protein>
<evidence type="ECO:0000313" key="5">
    <source>
        <dbReference type="Proteomes" id="UP001063782"/>
    </source>
</evidence>
<accession>A0ABY6F1U6</accession>
<feature type="region of interest" description="Disordered" evidence="1">
    <location>
        <begin position="38"/>
        <end position="61"/>
    </location>
</feature>
<evidence type="ECO:0000256" key="1">
    <source>
        <dbReference type="SAM" id="MobiDB-lite"/>
    </source>
</evidence>
<evidence type="ECO:0000313" key="4">
    <source>
        <dbReference type="EMBL" id="UXZ04041.1"/>
    </source>
</evidence>
<dbReference type="InterPro" id="IPR001677">
    <property type="entry name" value="TbpB_B_D"/>
</dbReference>
<evidence type="ECO:0000259" key="3">
    <source>
        <dbReference type="Pfam" id="PF01298"/>
    </source>
</evidence>
<dbReference type="Pfam" id="PF01298">
    <property type="entry name" value="TbpB_B_D"/>
    <property type="match status" value="1"/>
</dbReference>
<gene>
    <name evidence="4" type="ORF">LU297_05300</name>
</gene>
<dbReference type="Gene3D" id="2.40.160.90">
    <property type="match status" value="1"/>
</dbReference>
<feature type="domain" description="Transferrin-binding protein B C-lobe/N-lobe beta-barrel" evidence="3">
    <location>
        <begin position="162"/>
        <end position="265"/>
    </location>
</feature>
<reference evidence="4" key="1">
    <citation type="submission" date="2021-12" db="EMBL/GenBank/DDBJ databases">
        <title>taxonomy of Moraxella sp. ZY201224.</title>
        <authorList>
            <person name="Li F."/>
        </authorList>
    </citation>
    <scope>NUCLEOTIDE SEQUENCE</scope>
    <source>
        <strain evidence="4">ZY201224</strain>
    </source>
</reference>
<name>A0ABY6F1U6_9GAMM</name>
<evidence type="ECO:0000256" key="2">
    <source>
        <dbReference type="SAM" id="SignalP"/>
    </source>
</evidence>
<feature type="signal peptide" evidence="2">
    <location>
        <begin position="1"/>
        <end position="21"/>
    </location>
</feature>
<sequence length="266" mass="27130">MKRTLLVLGLTTAAMSLTACGGGGHHSVDNAATPVVNNSANNTNTNNTNANNGASNTASNTTNTAKTGIQGNIIAIKNHKAGNNTAISATKNIESIVINGQAIDFIPAGFSVGSIDLRANNMVRVGSGNNGRNLIHSYYGYLKEGTNGTPHLFSQGNVTTTMPQSGKANYTGNAVNVSTSADGKSHAISTSTANFSVDFGAKTLTGQINSANKVELAGTIKNNGFSGTKNGITTNGYFYGNNAAELGGTYKNANGTISGAYGAKKQ</sequence>